<evidence type="ECO:0000256" key="1">
    <source>
        <dbReference type="SAM" id="MobiDB-lite"/>
    </source>
</evidence>
<name>A0A7I4BFQ2_PHYPA</name>
<feature type="compositionally biased region" description="Basic and acidic residues" evidence="1">
    <location>
        <begin position="146"/>
        <end position="163"/>
    </location>
</feature>
<feature type="compositionally biased region" description="Polar residues" evidence="1">
    <location>
        <begin position="87"/>
        <end position="105"/>
    </location>
</feature>
<accession>A0A7I4BFQ2</accession>
<feature type="region of interest" description="Disordered" evidence="1">
    <location>
        <begin position="331"/>
        <end position="350"/>
    </location>
</feature>
<feature type="compositionally biased region" description="Low complexity" evidence="1">
    <location>
        <begin position="77"/>
        <end position="86"/>
    </location>
</feature>
<feature type="compositionally biased region" description="Polar residues" evidence="1">
    <location>
        <begin position="53"/>
        <end position="62"/>
    </location>
</feature>
<feature type="compositionally biased region" description="Polar residues" evidence="1">
    <location>
        <begin position="855"/>
        <end position="865"/>
    </location>
</feature>
<reference evidence="2 3" key="1">
    <citation type="journal article" date="2008" name="Science">
        <title>The Physcomitrella genome reveals evolutionary insights into the conquest of land by plants.</title>
        <authorList>
            <person name="Rensing S."/>
            <person name="Lang D."/>
            <person name="Zimmer A."/>
            <person name="Terry A."/>
            <person name="Salamov A."/>
            <person name="Shapiro H."/>
            <person name="Nishiyama T."/>
            <person name="Perroud P.-F."/>
            <person name="Lindquist E."/>
            <person name="Kamisugi Y."/>
            <person name="Tanahashi T."/>
            <person name="Sakakibara K."/>
            <person name="Fujita T."/>
            <person name="Oishi K."/>
            <person name="Shin-I T."/>
            <person name="Kuroki Y."/>
            <person name="Toyoda A."/>
            <person name="Suzuki Y."/>
            <person name="Hashimoto A."/>
            <person name="Yamaguchi K."/>
            <person name="Sugano A."/>
            <person name="Kohara Y."/>
            <person name="Fujiyama A."/>
            <person name="Anterola A."/>
            <person name="Aoki S."/>
            <person name="Ashton N."/>
            <person name="Barbazuk W.B."/>
            <person name="Barker E."/>
            <person name="Bennetzen J."/>
            <person name="Bezanilla M."/>
            <person name="Blankenship R."/>
            <person name="Cho S.H."/>
            <person name="Dutcher S."/>
            <person name="Estelle M."/>
            <person name="Fawcett J.A."/>
            <person name="Gundlach H."/>
            <person name="Hanada K."/>
            <person name="Heyl A."/>
            <person name="Hicks K.A."/>
            <person name="Hugh J."/>
            <person name="Lohr M."/>
            <person name="Mayer K."/>
            <person name="Melkozernov A."/>
            <person name="Murata T."/>
            <person name="Nelson D."/>
            <person name="Pils B."/>
            <person name="Prigge M."/>
            <person name="Reiss B."/>
            <person name="Renner T."/>
            <person name="Rombauts S."/>
            <person name="Rushton P."/>
            <person name="Sanderfoot A."/>
            <person name="Schween G."/>
            <person name="Shiu S.-H."/>
            <person name="Stueber K."/>
            <person name="Theodoulou F.L."/>
            <person name="Tu H."/>
            <person name="Van de Peer Y."/>
            <person name="Verrier P.J."/>
            <person name="Waters E."/>
            <person name="Wood A."/>
            <person name="Yang L."/>
            <person name="Cove D."/>
            <person name="Cuming A."/>
            <person name="Hasebe M."/>
            <person name="Lucas S."/>
            <person name="Mishler D.B."/>
            <person name="Reski R."/>
            <person name="Grigoriev I."/>
            <person name="Quatrano R.S."/>
            <person name="Boore J.L."/>
        </authorList>
    </citation>
    <scope>NUCLEOTIDE SEQUENCE [LARGE SCALE GENOMIC DNA]</scope>
    <source>
        <strain evidence="2 3">cv. Gransden 2004</strain>
    </source>
</reference>
<dbReference type="AlphaFoldDB" id="A0A7I4BFQ2"/>
<feature type="region of interest" description="Disordered" evidence="1">
    <location>
        <begin position="435"/>
        <end position="456"/>
    </location>
</feature>
<dbReference type="EnsemblPlants" id="Pp3c17_5760V3.2">
    <property type="protein sequence ID" value="Pp3c17_5760V3.2"/>
    <property type="gene ID" value="Pp3c17_5760"/>
</dbReference>
<reference evidence="2" key="3">
    <citation type="submission" date="2020-12" db="UniProtKB">
        <authorList>
            <consortium name="EnsemblPlants"/>
        </authorList>
    </citation>
    <scope>IDENTIFICATION</scope>
</reference>
<feature type="region of interest" description="Disordered" evidence="1">
    <location>
        <begin position="855"/>
        <end position="916"/>
    </location>
</feature>
<sequence length="960" mass="104089">MEDTNVEKLTRKELLQLCIENKIRTAGVKQDDLVRLLQHKLQSPASSRPRLIKTSSQTSTTEAPPMTSKPKAHNRTSSSESLPSSSQPMPRSRASSTESLHTSSLPKGRVQLGTDSQTPSKDTRGKISVRNLSMRSAHQGGSQRSPVDDPFRKDSPEQSRKEASSISGLPLKPTLTKIASAPTQRSPSDLLRKKASTLSGIGKQVQERQPKQSDRSSVRSRDASLSGIGKQAQERRPKQSDSSSIRSRSNIGTPRQTTRSTSITGKHPGQRTPVALKINEAQKASSSADAYSEAANSPRASEAGVIDNSDQCSVYSFCSVSEVATDAGHQYMDEDSDADDGRSVSSEPASRFVHRTNKFTPRTSTLGSRMDQGACPPWETVHERNFLDSSVKSSALNGQRSKYTEPTQDEDVDFSHFLRDTDSLLSDADNLDSFLDSSAVNPGNKSGAEGQRAESEQMRTLETSTSFCYGNETIPSAGASKDRSDDVIFYMSEAALPASHSASKSGDDLFTVHEMAPVSTSVEIDHTNEVVLPVKVAIGDSASQSKDSDPTVATMDVQHESKSDGVSDTLLPTIQKTLFHVNCDEFNSVEQAITSSSNNREDSGIIMAESDAPVEHLEHDDTVSSGILVQEGDVVLAPNVVRPDIAVSVTVASTVEKPLLDVDCDKFDSGHQTVEQGVKDGKSNEENNNTAVAPEALPEHCQYTAVVTVPFQQQVQIATSKEPCSIVDSNPAESKFSREESLALGALIDCTINPQESRNPDDSLEKVVSQTITEKHLCYGDFGDCPIPAFEEEPAASSVLPGNTDHLIDDLPSKDHSTLSSVDTVENHSNTDDQLLSQLGLLNTSSVLPTCNNLPESSPRSNMTESMLGHIPPEPQIMSSQEHSPIKEQEDSDIKSSDGPCASDCGPLPDFNKDGRDPKVNLLQDRRENVFQRFDKIEGNWCLAFLKVTILKYFLVTGRT</sequence>
<feature type="compositionally biased region" description="Polar residues" evidence="1">
    <location>
        <begin position="250"/>
        <end position="264"/>
    </location>
</feature>
<feature type="region of interest" description="Disordered" evidence="1">
    <location>
        <begin position="40"/>
        <end position="306"/>
    </location>
</feature>
<organism evidence="2 3">
    <name type="scientific">Physcomitrium patens</name>
    <name type="common">Spreading-leaved earth moss</name>
    <name type="synonym">Physcomitrella patens</name>
    <dbReference type="NCBI Taxonomy" id="3218"/>
    <lineage>
        <taxon>Eukaryota</taxon>
        <taxon>Viridiplantae</taxon>
        <taxon>Streptophyta</taxon>
        <taxon>Embryophyta</taxon>
        <taxon>Bryophyta</taxon>
        <taxon>Bryophytina</taxon>
        <taxon>Bryopsida</taxon>
        <taxon>Funariidae</taxon>
        <taxon>Funariales</taxon>
        <taxon>Funariaceae</taxon>
        <taxon>Physcomitrium</taxon>
    </lineage>
</organism>
<feature type="compositionally biased region" description="Basic and acidic residues" evidence="1">
    <location>
        <begin position="205"/>
        <end position="222"/>
    </location>
</feature>
<dbReference type="Gramene" id="Pp3c17_5760V3.2">
    <property type="protein sequence ID" value="Pp3c17_5760V3.2"/>
    <property type="gene ID" value="Pp3c17_5760"/>
</dbReference>
<evidence type="ECO:0000313" key="3">
    <source>
        <dbReference type="Proteomes" id="UP000006727"/>
    </source>
</evidence>
<dbReference type="Proteomes" id="UP000006727">
    <property type="component" value="Chromosome 17"/>
</dbReference>
<protein>
    <submittedName>
        <fullName evidence="2">Uncharacterized protein</fullName>
    </submittedName>
</protein>
<dbReference type="EMBL" id="ABEU02000017">
    <property type="status" value="NOT_ANNOTATED_CDS"/>
    <property type="molecule type" value="Genomic_DNA"/>
</dbReference>
<feature type="compositionally biased region" description="Polar residues" evidence="1">
    <location>
        <begin position="130"/>
        <end position="145"/>
    </location>
</feature>
<evidence type="ECO:0000313" key="2">
    <source>
        <dbReference type="EnsemblPlants" id="Pp3c17_5760V3.2"/>
    </source>
</evidence>
<feature type="compositionally biased region" description="Low complexity" evidence="1">
    <location>
        <begin position="284"/>
        <end position="297"/>
    </location>
</feature>
<feature type="compositionally biased region" description="Low complexity" evidence="1">
    <location>
        <begin position="240"/>
        <end position="249"/>
    </location>
</feature>
<feature type="compositionally biased region" description="Basic and acidic residues" evidence="1">
    <location>
        <begin position="884"/>
        <end position="896"/>
    </location>
</feature>
<proteinExistence type="predicted"/>
<reference evidence="2 3" key="2">
    <citation type="journal article" date="2018" name="Plant J.">
        <title>The Physcomitrella patens chromosome-scale assembly reveals moss genome structure and evolution.</title>
        <authorList>
            <person name="Lang D."/>
            <person name="Ullrich K.K."/>
            <person name="Murat F."/>
            <person name="Fuchs J."/>
            <person name="Jenkins J."/>
            <person name="Haas F.B."/>
            <person name="Piednoel M."/>
            <person name="Gundlach H."/>
            <person name="Van Bel M."/>
            <person name="Meyberg R."/>
            <person name="Vives C."/>
            <person name="Morata J."/>
            <person name="Symeonidi A."/>
            <person name="Hiss M."/>
            <person name="Muchero W."/>
            <person name="Kamisugi Y."/>
            <person name="Saleh O."/>
            <person name="Blanc G."/>
            <person name="Decker E.L."/>
            <person name="van Gessel N."/>
            <person name="Grimwood J."/>
            <person name="Hayes R.D."/>
            <person name="Graham S.W."/>
            <person name="Gunter L.E."/>
            <person name="McDaniel S.F."/>
            <person name="Hoernstein S.N.W."/>
            <person name="Larsson A."/>
            <person name="Li F.W."/>
            <person name="Perroud P.F."/>
            <person name="Phillips J."/>
            <person name="Ranjan P."/>
            <person name="Rokshar D.S."/>
            <person name="Rothfels C.J."/>
            <person name="Schneider L."/>
            <person name="Shu S."/>
            <person name="Stevenson D.W."/>
            <person name="Thummler F."/>
            <person name="Tillich M."/>
            <person name="Villarreal Aguilar J.C."/>
            <person name="Widiez T."/>
            <person name="Wong G.K."/>
            <person name="Wymore A."/>
            <person name="Zhang Y."/>
            <person name="Zimmer A.D."/>
            <person name="Quatrano R.S."/>
            <person name="Mayer K.F.X."/>
            <person name="Goodstein D."/>
            <person name="Casacuberta J.M."/>
            <person name="Vandepoele K."/>
            <person name="Reski R."/>
            <person name="Cuming A.C."/>
            <person name="Tuskan G.A."/>
            <person name="Maumus F."/>
            <person name="Salse J."/>
            <person name="Schmutz J."/>
            <person name="Rensing S.A."/>
        </authorList>
    </citation>
    <scope>NUCLEOTIDE SEQUENCE [LARGE SCALE GENOMIC DNA]</scope>
    <source>
        <strain evidence="2 3">cv. Gransden 2004</strain>
    </source>
</reference>
<keyword evidence="3" id="KW-1185">Reference proteome</keyword>
<gene>
    <name evidence="2" type="primary">LOC112294178</name>
</gene>